<dbReference type="PIRSF" id="PIRSF000077">
    <property type="entry name" value="Thioredoxin"/>
    <property type="match status" value="1"/>
</dbReference>
<dbReference type="PROSITE" id="PS00194">
    <property type="entry name" value="THIOREDOXIN_1"/>
    <property type="match status" value="1"/>
</dbReference>
<dbReference type="PANTHER" id="PTHR45663">
    <property type="entry name" value="GEO12009P1"/>
    <property type="match status" value="1"/>
</dbReference>
<evidence type="ECO:0000313" key="8">
    <source>
        <dbReference type="EMBL" id="AHC39822.1"/>
    </source>
</evidence>
<dbReference type="InterPro" id="IPR036249">
    <property type="entry name" value="Thioredoxin-like_sf"/>
</dbReference>
<evidence type="ECO:0000256" key="2">
    <source>
        <dbReference type="ARBA" id="ARBA00022448"/>
    </source>
</evidence>
<dbReference type="PROSITE" id="PS51352">
    <property type="entry name" value="THIOREDOXIN_2"/>
    <property type="match status" value="1"/>
</dbReference>
<name>A0ABN4BM00_9MOLU</name>
<evidence type="ECO:0000313" key="9">
    <source>
        <dbReference type="Proteomes" id="UP000018745"/>
    </source>
</evidence>
<gene>
    <name evidence="8" type="ORF">OVS_00510</name>
</gene>
<keyword evidence="3" id="KW-0249">Electron transport</keyword>
<sequence length="106" mass="12424">MTSKEELQELLQSSSNLLLDFYADWCPPCRQLIPILDILSLNEKYSESIRFIKINVSNFPELSRKYEISSIPTLIFISKNNLKSEEKHVGFMDLDQLSLLLDNYFF</sequence>
<evidence type="ECO:0000256" key="3">
    <source>
        <dbReference type="ARBA" id="ARBA00022982"/>
    </source>
</evidence>
<proteinExistence type="inferred from homology"/>
<dbReference type="Proteomes" id="UP000018745">
    <property type="component" value="Chromosome"/>
</dbReference>
<dbReference type="Pfam" id="PF00085">
    <property type="entry name" value="Thioredoxin"/>
    <property type="match status" value="1"/>
</dbReference>
<dbReference type="EMBL" id="CP006935">
    <property type="protein sequence ID" value="AHC39822.1"/>
    <property type="molecule type" value="Genomic_DNA"/>
</dbReference>
<accession>A0ABN4BM00</accession>
<evidence type="ECO:0000259" key="7">
    <source>
        <dbReference type="PROSITE" id="PS51352"/>
    </source>
</evidence>
<dbReference type="SUPFAM" id="SSF52833">
    <property type="entry name" value="Thioredoxin-like"/>
    <property type="match status" value="1"/>
</dbReference>
<keyword evidence="4" id="KW-1015">Disulfide bond</keyword>
<organism evidence="8 9">
    <name type="scientific">Mycoplasma ovis str. Michigan</name>
    <dbReference type="NCBI Taxonomy" id="1415773"/>
    <lineage>
        <taxon>Bacteria</taxon>
        <taxon>Bacillati</taxon>
        <taxon>Mycoplasmatota</taxon>
        <taxon>Mollicutes</taxon>
        <taxon>Mycoplasmataceae</taxon>
        <taxon>Mycoplasma</taxon>
    </lineage>
</organism>
<keyword evidence="9" id="KW-1185">Reference proteome</keyword>
<protein>
    <recommendedName>
        <fullName evidence="6">Thioredoxin</fullName>
    </recommendedName>
</protein>
<dbReference type="Gene3D" id="3.40.30.10">
    <property type="entry name" value="Glutaredoxin"/>
    <property type="match status" value="1"/>
</dbReference>
<comment type="similarity">
    <text evidence="1 6">Belongs to the thioredoxin family.</text>
</comment>
<evidence type="ECO:0000256" key="4">
    <source>
        <dbReference type="ARBA" id="ARBA00023157"/>
    </source>
</evidence>
<dbReference type="CDD" id="cd02947">
    <property type="entry name" value="TRX_family"/>
    <property type="match status" value="1"/>
</dbReference>
<dbReference type="PRINTS" id="PR00421">
    <property type="entry name" value="THIOREDOXIN"/>
</dbReference>
<reference evidence="8 9" key="1">
    <citation type="journal article" date="2014" name="Genome Announc.">
        <title>Complete Genome Sequence of Mycoplasma ovis Strain Michigan, a Hemoplasma of Sheep with Two Distinct 16S rRNA Genes.</title>
        <authorList>
            <person name="Deshuillers P.L."/>
            <person name="Santos A.P."/>
            <person name="do Nascimento N.C."/>
            <person name="Hampel J.A."/>
            <person name="Bergin I.L."/>
            <person name="Dyson M.C."/>
            <person name="Messick J.B."/>
        </authorList>
    </citation>
    <scope>NUCLEOTIDE SEQUENCE [LARGE SCALE GENOMIC DNA]</scope>
    <source>
        <strain evidence="8 9">Michigan</strain>
    </source>
</reference>
<evidence type="ECO:0000256" key="5">
    <source>
        <dbReference type="ARBA" id="ARBA00023284"/>
    </source>
</evidence>
<dbReference type="InterPro" id="IPR017937">
    <property type="entry name" value="Thioredoxin_CS"/>
</dbReference>
<keyword evidence="2" id="KW-0813">Transport</keyword>
<dbReference type="InterPro" id="IPR013766">
    <property type="entry name" value="Thioredoxin_domain"/>
</dbReference>
<evidence type="ECO:0000256" key="6">
    <source>
        <dbReference type="PIRNR" id="PIRNR000077"/>
    </source>
</evidence>
<keyword evidence="5" id="KW-0676">Redox-active center</keyword>
<dbReference type="InterPro" id="IPR005746">
    <property type="entry name" value="Thioredoxin"/>
</dbReference>
<evidence type="ECO:0000256" key="1">
    <source>
        <dbReference type="ARBA" id="ARBA00008987"/>
    </source>
</evidence>
<feature type="domain" description="Thioredoxin" evidence="7">
    <location>
        <begin position="1"/>
        <end position="106"/>
    </location>
</feature>
<dbReference type="PANTHER" id="PTHR45663:SF11">
    <property type="entry name" value="GEO12009P1"/>
    <property type="match status" value="1"/>
</dbReference>